<dbReference type="AlphaFoldDB" id="A0A1D1ZW70"/>
<feature type="repeat" description="TPR" evidence="3">
    <location>
        <begin position="31"/>
        <end position="64"/>
    </location>
</feature>
<dbReference type="PROSITE" id="PS51203">
    <property type="entry name" value="CS"/>
    <property type="match status" value="1"/>
</dbReference>
<dbReference type="CDD" id="cd06467">
    <property type="entry name" value="p23_NUDC_like"/>
    <property type="match status" value="1"/>
</dbReference>
<evidence type="ECO:0000256" key="3">
    <source>
        <dbReference type="PROSITE-ProRule" id="PRU00339"/>
    </source>
</evidence>
<name>A0A1D1ZW70_AUXPR</name>
<gene>
    <name evidence="7" type="ORF">g.14673</name>
</gene>
<dbReference type="InterPro" id="IPR019734">
    <property type="entry name" value="TPR_rpt"/>
</dbReference>
<keyword evidence="1" id="KW-0677">Repeat</keyword>
<evidence type="ECO:0000256" key="2">
    <source>
        <dbReference type="ARBA" id="ARBA00022803"/>
    </source>
</evidence>
<keyword evidence="4" id="KW-0175">Coiled coil</keyword>
<dbReference type="SUPFAM" id="SSF49764">
    <property type="entry name" value="HSP20-like chaperones"/>
    <property type="match status" value="1"/>
</dbReference>
<dbReference type="PANTHER" id="PTHR22904:SF533">
    <property type="entry name" value="HSP70-HSP90 ORGANIZING PROTEIN 3"/>
    <property type="match status" value="1"/>
</dbReference>
<evidence type="ECO:0000256" key="1">
    <source>
        <dbReference type="ARBA" id="ARBA00022737"/>
    </source>
</evidence>
<evidence type="ECO:0000259" key="6">
    <source>
        <dbReference type="PROSITE" id="PS51203"/>
    </source>
</evidence>
<sequence>MVRAVSDAVESGTGSKVPCNSMSASLRQLKAEHLKKRGDAALKDGNLREACAKYDEAIDLQPSSSVMRALLSNRALAHTKARRFEKALEDAEAAVALAPSWDKGYWRKGVALEGLHRIADAVQAFLRVWTINGGEADPGMVGGRICGIPCSLPDELPPSAGDSESTARLQAVVRKLTREQLGSGMLVLIEAAVQEGAIPKATVECVPVDALHEAAFLVVKQAHHGVPSPGPYYARYLSWLTSGISPPAALIERSRIHAAGRCFLQAAADAEHGVRLLFKADIHGIELAQAYACQGAGYLAVQGHADRAPAPAAACFLKALDNDQGLLSVQASLEEAVKDLTKEEYDQVRAEVFNTGSRADGGLCHPEALGFVDGVSKAARARLYRVDIQLAFPEASTKALTAGVRQALRAALASAAGLELRRVTLDRVSNPRPDSPYLGVRLEAAVGGNEEAAYQILRLVEGTPAAQEAALESVLSAVSSLGPVDHGASSADVVDITPRGVQPLDAGGPDSAGPLVPATPPKMELEVPYRMYRITRIDGSTVDRVDKHPFCMSRVYYDAAEKPEELWAELADGSCRWRQTGAEVKVCVLKVPHTLRPRQLSVTLEPYSIKVSNKDTGEVYLEGTLERGIVPEDSVWTHGGGSGEDGTMLYLQKMNLELLQKHWMHSEMWWPRLLRHHSEIAWDDYEKDYSDLPEQVLQHHRICEAQKDQERTLEALEKSKREMLQERDDLRRRQRQERLHYLRTGVRKSWVELNRANPG</sequence>
<feature type="coiled-coil region" evidence="4">
    <location>
        <begin position="706"/>
        <end position="736"/>
    </location>
</feature>
<organism evidence="7">
    <name type="scientific">Auxenochlorella protothecoides</name>
    <name type="common">Green microalga</name>
    <name type="synonym">Chlorella protothecoides</name>
    <dbReference type="NCBI Taxonomy" id="3075"/>
    <lineage>
        <taxon>Eukaryota</taxon>
        <taxon>Viridiplantae</taxon>
        <taxon>Chlorophyta</taxon>
        <taxon>core chlorophytes</taxon>
        <taxon>Trebouxiophyceae</taxon>
        <taxon>Chlorellales</taxon>
        <taxon>Chlorellaceae</taxon>
        <taxon>Auxenochlorella</taxon>
    </lineage>
</organism>
<dbReference type="SMART" id="SM00028">
    <property type="entry name" value="TPR"/>
    <property type="match status" value="3"/>
</dbReference>
<evidence type="ECO:0000313" key="7">
    <source>
        <dbReference type="EMBL" id="JAT70933.1"/>
    </source>
</evidence>
<accession>A0A1D1ZW70</accession>
<dbReference type="InterPro" id="IPR011990">
    <property type="entry name" value="TPR-like_helical_dom_sf"/>
</dbReference>
<reference evidence="7" key="1">
    <citation type="submission" date="2015-08" db="EMBL/GenBank/DDBJ databases">
        <authorList>
            <person name="Babu N.S."/>
            <person name="Beckwith C.J."/>
            <person name="Beseler K.G."/>
            <person name="Brison A."/>
            <person name="Carone J.V."/>
            <person name="Caskin T.P."/>
            <person name="Diamond M."/>
            <person name="Durham M.E."/>
            <person name="Foxe J.M."/>
            <person name="Go M."/>
            <person name="Henderson B.A."/>
            <person name="Jones I.B."/>
            <person name="McGettigan J.A."/>
            <person name="Micheletti S.J."/>
            <person name="Nasrallah M.E."/>
            <person name="Ortiz D."/>
            <person name="Piller C.R."/>
            <person name="Privatt S.R."/>
            <person name="Schneider S.L."/>
            <person name="Sharp S."/>
            <person name="Smith T.C."/>
            <person name="Stanton J.D."/>
            <person name="Ullery H.E."/>
            <person name="Wilson R.J."/>
            <person name="Serrano M.G."/>
            <person name="Buck G."/>
            <person name="Lee V."/>
            <person name="Wang Y."/>
            <person name="Carvalho R."/>
            <person name="Voegtly L."/>
            <person name="Shi R."/>
            <person name="Duckworth R."/>
            <person name="Johnson A."/>
            <person name="Loviza R."/>
            <person name="Walstead R."/>
            <person name="Shah Z."/>
            <person name="Kiflezghi M."/>
            <person name="Wade K."/>
            <person name="Ball S.L."/>
            <person name="Bradley K.W."/>
            <person name="Asai D.J."/>
            <person name="Bowman C.A."/>
            <person name="Russell D.A."/>
            <person name="Pope W.H."/>
            <person name="Jacobs-Sera D."/>
            <person name="Hendrix R.W."/>
            <person name="Hatfull G.F."/>
        </authorList>
    </citation>
    <scope>NUCLEOTIDE SEQUENCE</scope>
</reference>
<dbReference type="PANTHER" id="PTHR22904">
    <property type="entry name" value="TPR REPEAT CONTAINING PROTEIN"/>
    <property type="match status" value="1"/>
</dbReference>
<evidence type="ECO:0000256" key="4">
    <source>
        <dbReference type="SAM" id="Coils"/>
    </source>
</evidence>
<dbReference type="EMBL" id="GDKF01007689">
    <property type="protein sequence ID" value="JAT70933.1"/>
    <property type="molecule type" value="Transcribed_RNA"/>
</dbReference>
<protein>
    <recommendedName>
        <fullName evidence="6">CS domain-containing protein</fullName>
    </recommendedName>
</protein>
<feature type="region of interest" description="Disordered" evidence="5">
    <location>
        <begin position="1"/>
        <end position="20"/>
    </location>
</feature>
<dbReference type="Pfam" id="PF04969">
    <property type="entry name" value="CS"/>
    <property type="match status" value="1"/>
</dbReference>
<dbReference type="SUPFAM" id="SSF48452">
    <property type="entry name" value="TPR-like"/>
    <property type="match status" value="1"/>
</dbReference>
<evidence type="ECO:0000256" key="5">
    <source>
        <dbReference type="SAM" id="MobiDB-lite"/>
    </source>
</evidence>
<keyword evidence="2 3" id="KW-0802">TPR repeat</keyword>
<dbReference type="InterPro" id="IPR008978">
    <property type="entry name" value="HSP20-like_chaperone"/>
</dbReference>
<dbReference type="Gene3D" id="1.25.40.10">
    <property type="entry name" value="Tetratricopeptide repeat domain"/>
    <property type="match status" value="1"/>
</dbReference>
<dbReference type="Gene3D" id="2.60.40.790">
    <property type="match status" value="1"/>
</dbReference>
<dbReference type="PROSITE" id="PS50005">
    <property type="entry name" value="TPR"/>
    <property type="match status" value="1"/>
</dbReference>
<dbReference type="InterPro" id="IPR007052">
    <property type="entry name" value="CS_dom"/>
</dbReference>
<feature type="domain" description="CS" evidence="6">
    <location>
        <begin position="570"/>
        <end position="674"/>
    </location>
</feature>
<dbReference type="GO" id="GO:0051879">
    <property type="term" value="F:Hsp90 protein binding"/>
    <property type="evidence" value="ECO:0007669"/>
    <property type="project" value="TreeGrafter"/>
</dbReference>
<proteinExistence type="predicted"/>